<dbReference type="PROSITE" id="PS50987">
    <property type="entry name" value="HTH_ARSR_2"/>
    <property type="match status" value="1"/>
</dbReference>
<keyword evidence="4" id="KW-1185">Reference proteome</keyword>
<dbReference type="CDD" id="cd00090">
    <property type="entry name" value="HTH_ARSR"/>
    <property type="match status" value="1"/>
</dbReference>
<dbReference type="SUPFAM" id="SSF46785">
    <property type="entry name" value="Winged helix' DNA-binding domain"/>
    <property type="match status" value="1"/>
</dbReference>
<dbReference type="InterPro" id="IPR036388">
    <property type="entry name" value="WH-like_DNA-bd_sf"/>
</dbReference>
<dbReference type="PANTHER" id="PTHR43428">
    <property type="entry name" value="ARSENATE REDUCTASE"/>
    <property type="match status" value="1"/>
</dbReference>
<protein>
    <submittedName>
        <fullName evidence="3">ArsR family transcriptional regulator</fullName>
    </submittedName>
</protein>
<name>A0A316GFX7_9RHOB</name>
<dbReference type="InterPro" id="IPR036390">
    <property type="entry name" value="WH_DNA-bd_sf"/>
</dbReference>
<dbReference type="SUPFAM" id="SSF52788">
    <property type="entry name" value="Phosphotyrosine protein phosphatases I"/>
    <property type="match status" value="1"/>
</dbReference>
<dbReference type="Gene3D" id="3.40.50.2300">
    <property type="match status" value="1"/>
</dbReference>
<reference evidence="3 4" key="1">
    <citation type="submission" date="2018-05" db="EMBL/GenBank/DDBJ databases">
        <title>Genomic Encyclopedia of Type Strains, Phase IV (KMG-IV): sequencing the most valuable type-strain genomes for metagenomic binning, comparative biology and taxonomic classification.</title>
        <authorList>
            <person name="Goeker M."/>
        </authorList>
    </citation>
    <scope>NUCLEOTIDE SEQUENCE [LARGE SCALE GENOMIC DNA]</scope>
    <source>
        <strain evidence="3 4">DSM 16097</strain>
    </source>
</reference>
<dbReference type="Pfam" id="PF01451">
    <property type="entry name" value="LMWPc"/>
    <property type="match status" value="1"/>
</dbReference>
<keyword evidence="1" id="KW-0059">Arsenical resistance</keyword>
<dbReference type="EMBL" id="QGGW01000006">
    <property type="protein sequence ID" value="PWK59825.1"/>
    <property type="molecule type" value="Genomic_DNA"/>
</dbReference>
<dbReference type="PANTHER" id="PTHR43428:SF1">
    <property type="entry name" value="ARSENATE REDUCTASE"/>
    <property type="match status" value="1"/>
</dbReference>
<dbReference type="Proteomes" id="UP000245708">
    <property type="component" value="Unassembled WGS sequence"/>
</dbReference>
<dbReference type="InterPro" id="IPR023485">
    <property type="entry name" value="Ptyr_pPase"/>
</dbReference>
<evidence type="ECO:0000256" key="1">
    <source>
        <dbReference type="ARBA" id="ARBA00022849"/>
    </source>
</evidence>
<dbReference type="Gene3D" id="1.10.10.10">
    <property type="entry name" value="Winged helix-like DNA-binding domain superfamily/Winged helix DNA-binding domain"/>
    <property type="match status" value="1"/>
</dbReference>
<dbReference type="InterPro" id="IPR036196">
    <property type="entry name" value="Ptyr_pPase_sf"/>
</dbReference>
<dbReference type="AlphaFoldDB" id="A0A316GFX7"/>
<dbReference type="GO" id="GO:0003700">
    <property type="term" value="F:DNA-binding transcription factor activity"/>
    <property type="evidence" value="ECO:0007669"/>
    <property type="project" value="InterPro"/>
</dbReference>
<dbReference type="SMART" id="SM00226">
    <property type="entry name" value="LMWPc"/>
    <property type="match status" value="1"/>
</dbReference>
<gene>
    <name evidence="3" type="ORF">C7455_106111</name>
</gene>
<sequence>MQATGRMVGRSVAKASLERVKYFGTSRIMEISLTCRFAALSHPARLDVVQLLIRRYPDKVPAGEIAEILGLKPNTLSTYLADLVQTGLITRTRQGTSLRYAADMAGLRDMTDTLLRNCCRGRADLCAPVAFPDLTGDRSMPDRRYHVLFICTGNSARSIFAETILRDIEGDRFEVFSAGTSPQSALNPMAVEMLRAKGHDTSGLRAKNVTEFQGEDAPEFDFIFTVCDRAANEACPPWPGQPMSAHWSTPDPVKATGTEAERMLAFQHAYGMLRNRIAAFTALPLHTLDRISLQHALDGIATGETAQ</sequence>
<comment type="caution">
    <text evidence="3">The sequence shown here is derived from an EMBL/GenBank/DDBJ whole genome shotgun (WGS) entry which is preliminary data.</text>
</comment>
<evidence type="ECO:0000313" key="4">
    <source>
        <dbReference type="Proteomes" id="UP000245708"/>
    </source>
</evidence>
<dbReference type="CDD" id="cd16345">
    <property type="entry name" value="LMWP_ArsC"/>
    <property type="match status" value="1"/>
</dbReference>
<dbReference type="SMART" id="SM00418">
    <property type="entry name" value="HTH_ARSR"/>
    <property type="match status" value="1"/>
</dbReference>
<dbReference type="GO" id="GO:0046685">
    <property type="term" value="P:response to arsenic-containing substance"/>
    <property type="evidence" value="ECO:0007669"/>
    <property type="project" value="UniProtKB-KW"/>
</dbReference>
<proteinExistence type="predicted"/>
<feature type="domain" description="HTH arsR-type" evidence="2">
    <location>
        <begin position="25"/>
        <end position="122"/>
    </location>
</feature>
<organism evidence="3 4">
    <name type="scientific">Roseicyclus mahoneyensis</name>
    <dbReference type="NCBI Taxonomy" id="164332"/>
    <lineage>
        <taxon>Bacteria</taxon>
        <taxon>Pseudomonadati</taxon>
        <taxon>Pseudomonadota</taxon>
        <taxon>Alphaproteobacteria</taxon>
        <taxon>Rhodobacterales</taxon>
        <taxon>Roseobacteraceae</taxon>
        <taxon>Roseicyclus</taxon>
    </lineage>
</organism>
<accession>A0A316GFX7</accession>
<dbReference type="InterPro" id="IPR001845">
    <property type="entry name" value="HTH_ArsR_DNA-bd_dom"/>
</dbReference>
<evidence type="ECO:0000259" key="2">
    <source>
        <dbReference type="PROSITE" id="PS50987"/>
    </source>
</evidence>
<dbReference type="InterPro" id="IPR011991">
    <property type="entry name" value="ArsR-like_HTH"/>
</dbReference>
<evidence type="ECO:0000313" key="3">
    <source>
        <dbReference type="EMBL" id="PWK59825.1"/>
    </source>
</evidence>
<dbReference type="Pfam" id="PF12840">
    <property type="entry name" value="HTH_20"/>
    <property type="match status" value="1"/>
</dbReference>